<sequence length="292" mass="31825">MISKQNCLREARARSSRRPRGIVTQLTLLAVLSLGAMAMILPFVWMIATSLSRQANISMPRDPSFWPPDPSLFNYRVASANLPVARLYLNSIIVAGGSTIGYLLFSSMTGYAFAKGRFRGKSVLFIAFLSTLLIPFETRMIPLYLLMKKLALTDTLAALIVPFLVGGFGTFLLRQHITTIPDDLIDAARIDGAGEFRIFWTIILPLCKSALAALAIVNVIWRWNDVLWPLLVITTRENQTLTQGLAAAGRASGVFPGVALATAVLAVGPVIIAYLILQRHIIRGVATSGLKG</sequence>
<keyword evidence="6 7" id="KW-0472">Membrane</keyword>
<evidence type="ECO:0000313" key="10">
    <source>
        <dbReference type="Proteomes" id="UP001501222"/>
    </source>
</evidence>
<comment type="similarity">
    <text evidence="7">Belongs to the binding-protein-dependent transport system permease family.</text>
</comment>
<dbReference type="PANTHER" id="PTHR43744">
    <property type="entry name" value="ABC TRANSPORTER PERMEASE PROTEIN MG189-RELATED-RELATED"/>
    <property type="match status" value="1"/>
</dbReference>
<feature type="transmembrane region" description="Helical" evidence="7">
    <location>
        <begin position="118"/>
        <end position="136"/>
    </location>
</feature>
<evidence type="ECO:0000256" key="7">
    <source>
        <dbReference type="RuleBase" id="RU363032"/>
    </source>
</evidence>
<evidence type="ECO:0000256" key="5">
    <source>
        <dbReference type="ARBA" id="ARBA00022989"/>
    </source>
</evidence>
<dbReference type="Pfam" id="PF00528">
    <property type="entry name" value="BPD_transp_1"/>
    <property type="match status" value="1"/>
</dbReference>
<comment type="subcellular location">
    <subcellularLocation>
        <location evidence="1 7">Cell membrane</location>
        <topology evidence="1 7">Multi-pass membrane protein</topology>
    </subcellularLocation>
</comment>
<dbReference type="Proteomes" id="UP001501222">
    <property type="component" value="Unassembled WGS sequence"/>
</dbReference>
<evidence type="ECO:0000256" key="1">
    <source>
        <dbReference type="ARBA" id="ARBA00004651"/>
    </source>
</evidence>
<keyword evidence="5 7" id="KW-1133">Transmembrane helix</keyword>
<keyword evidence="10" id="KW-1185">Reference proteome</keyword>
<accession>A0ABP6Z9Y5</accession>
<keyword evidence="2 7" id="KW-0813">Transport</keyword>
<dbReference type="InterPro" id="IPR000515">
    <property type="entry name" value="MetI-like"/>
</dbReference>
<dbReference type="PROSITE" id="PS50928">
    <property type="entry name" value="ABC_TM1"/>
    <property type="match status" value="1"/>
</dbReference>
<evidence type="ECO:0000313" key="9">
    <source>
        <dbReference type="EMBL" id="GAA3598248.1"/>
    </source>
</evidence>
<dbReference type="CDD" id="cd06261">
    <property type="entry name" value="TM_PBP2"/>
    <property type="match status" value="1"/>
</dbReference>
<feature type="transmembrane region" description="Helical" evidence="7">
    <location>
        <begin position="254"/>
        <end position="277"/>
    </location>
</feature>
<dbReference type="PANTHER" id="PTHR43744:SF12">
    <property type="entry name" value="ABC TRANSPORTER PERMEASE PROTEIN MG189-RELATED"/>
    <property type="match status" value="1"/>
</dbReference>
<keyword evidence="3" id="KW-1003">Cell membrane</keyword>
<dbReference type="EMBL" id="BAABAA010000022">
    <property type="protein sequence ID" value="GAA3598248.1"/>
    <property type="molecule type" value="Genomic_DNA"/>
</dbReference>
<reference evidence="10" key="1">
    <citation type="journal article" date="2019" name="Int. J. Syst. Evol. Microbiol.">
        <title>The Global Catalogue of Microorganisms (GCM) 10K type strain sequencing project: providing services to taxonomists for standard genome sequencing and annotation.</title>
        <authorList>
            <consortium name="The Broad Institute Genomics Platform"/>
            <consortium name="The Broad Institute Genome Sequencing Center for Infectious Disease"/>
            <person name="Wu L."/>
            <person name="Ma J."/>
        </authorList>
    </citation>
    <scope>NUCLEOTIDE SEQUENCE [LARGE SCALE GENOMIC DNA]</scope>
    <source>
        <strain evidence="10">JCM 16928</strain>
    </source>
</reference>
<feature type="transmembrane region" description="Helical" evidence="7">
    <location>
        <begin position="21"/>
        <end position="48"/>
    </location>
</feature>
<name>A0ABP6Z9Y5_9ACTN</name>
<evidence type="ECO:0000256" key="3">
    <source>
        <dbReference type="ARBA" id="ARBA00022475"/>
    </source>
</evidence>
<dbReference type="InterPro" id="IPR035906">
    <property type="entry name" value="MetI-like_sf"/>
</dbReference>
<dbReference type="SUPFAM" id="SSF161098">
    <property type="entry name" value="MetI-like"/>
    <property type="match status" value="1"/>
</dbReference>
<proteinExistence type="inferred from homology"/>
<comment type="caution">
    <text evidence="9">The sequence shown here is derived from an EMBL/GenBank/DDBJ whole genome shotgun (WGS) entry which is preliminary data.</text>
</comment>
<feature type="transmembrane region" description="Helical" evidence="7">
    <location>
        <begin position="87"/>
        <end position="106"/>
    </location>
</feature>
<feature type="transmembrane region" description="Helical" evidence="7">
    <location>
        <begin position="198"/>
        <end position="221"/>
    </location>
</feature>
<evidence type="ECO:0000256" key="4">
    <source>
        <dbReference type="ARBA" id="ARBA00022692"/>
    </source>
</evidence>
<evidence type="ECO:0000256" key="2">
    <source>
        <dbReference type="ARBA" id="ARBA00022448"/>
    </source>
</evidence>
<dbReference type="Gene3D" id="1.10.3720.10">
    <property type="entry name" value="MetI-like"/>
    <property type="match status" value="1"/>
</dbReference>
<dbReference type="RefSeq" id="WP_344850123.1">
    <property type="nucleotide sequence ID" value="NZ_BAABAA010000022.1"/>
</dbReference>
<evidence type="ECO:0000259" key="8">
    <source>
        <dbReference type="PROSITE" id="PS50928"/>
    </source>
</evidence>
<organism evidence="9 10">
    <name type="scientific">Kribbella ginsengisoli</name>
    <dbReference type="NCBI Taxonomy" id="363865"/>
    <lineage>
        <taxon>Bacteria</taxon>
        <taxon>Bacillati</taxon>
        <taxon>Actinomycetota</taxon>
        <taxon>Actinomycetes</taxon>
        <taxon>Propionibacteriales</taxon>
        <taxon>Kribbellaceae</taxon>
        <taxon>Kribbella</taxon>
    </lineage>
</organism>
<gene>
    <name evidence="9" type="ORF">GCM10022235_82560</name>
</gene>
<feature type="transmembrane region" description="Helical" evidence="7">
    <location>
        <begin position="156"/>
        <end position="177"/>
    </location>
</feature>
<feature type="domain" description="ABC transmembrane type-1" evidence="8">
    <location>
        <begin position="88"/>
        <end position="277"/>
    </location>
</feature>
<evidence type="ECO:0000256" key="6">
    <source>
        <dbReference type="ARBA" id="ARBA00023136"/>
    </source>
</evidence>
<protein>
    <submittedName>
        <fullName evidence="9">Carbohydrate ABC transporter permease</fullName>
    </submittedName>
</protein>
<keyword evidence="4 7" id="KW-0812">Transmembrane</keyword>